<dbReference type="AlphaFoldDB" id="A0A6P8B929"/>
<keyword evidence="6" id="KW-1185">Reference proteome</keyword>
<keyword evidence="3" id="KW-0496">Mitochondrion</keyword>
<dbReference type="GeneID" id="41959900"/>
<dbReference type="PANTHER" id="PTHR45644:SF56">
    <property type="entry name" value="AAA ATPASE, PUTATIVE (AFU_ORTHOLOGUE AFUA_2G12920)-RELATED"/>
    <property type="match status" value="1"/>
</dbReference>
<dbReference type="GO" id="GO:0005524">
    <property type="term" value="F:ATP binding"/>
    <property type="evidence" value="ECO:0007669"/>
    <property type="project" value="UniProtKB-KW"/>
</dbReference>
<evidence type="ECO:0000313" key="6">
    <source>
        <dbReference type="Proteomes" id="UP000515153"/>
    </source>
</evidence>
<keyword evidence="2" id="KW-0547">Nucleotide-binding</keyword>
<dbReference type="Pfam" id="PF00004">
    <property type="entry name" value="AAA"/>
    <property type="match status" value="1"/>
</dbReference>
<evidence type="ECO:0000256" key="4">
    <source>
        <dbReference type="ARBA" id="ARBA00022840"/>
    </source>
</evidence>
<dbReference type="InterPro" id="IPR051701">
    <property type="entry name" value="Mito_OM_Translocase_MSP1"/>
</dbReference>
<dbReference type="SUPFAM" id="SSF52540">
    <property type="entry name" value="P-loop containing nucleoside triphosphate hydrolases"/>
    <property type="match status" value="1"/>
</dbReference>
<dbReference type="InterPro" id="IPR003593">
    <property type="entry name" value="AAA+_ATPase"/>
</dbReference>
<dbReference type="SMART" id="SM00382">
    <property type="entry name" value="AAA"/>
    <property type="match status" value="1"/>
</dbReference>
<dbReference type="GO" id="GO:0005741">
    <property type="term" value="C:mitochondrial outer membrane"/>
    <property type="evidence" value="ECO:0007669"/>
    <property type="project" value="UniProtKB-SubCell"/>
</dbReference>
<sequence length="290" mass="31650">MLMAIIDSIPAKYGNIHVDPKITAQLERATKLSLCRPKAFSTGILAANKTTGAILFGPPGTGKSLLAKATARESGFNMICASTAEIFQKCHGDDEKVIQALFSLARKLHPCIIFIDEADAMLGNRKAGERRHIRAMLNQFLIEWDGLMSGLDSPFVLLATNRPTDLDPAVLRRAPERIHLDLPSLAQRSGILQLLLTGERLAPDVTIEKLAKMTTHYSGSDLKNMCVAAARQCIWEQDEDTTERTLTLNHFHTALVTVKATGLSRVVENEFNIFKNGAGSGAARVTGDDE</sequence>
<dbReference type="RefSeq" id="XP_030983695.1">
    <property type="nucleotide sequence ID" value="XM_031124991.1"/>
</dbReference>
<dbReference type="Pfam" id="PF17862">
    <property type="entry name" value="AAA_lid_3"/>
    <property type="match status" value="1"/>
</dbReference>
<dbReference type="PANTHER" id="PTHR45644">
    <property type="entry name" value="AAA ATPASE, PUTATIVE (AFU_ORTHOLOGUE AFUA_2G12920)-RELATED-RELATED"/>
    <property type="match status" value="1"/>
</dbReference>
<keyword evidence="4" id="KW-0067">ATP-binding</keyword>
<accession>A0A6P8B929</accession>
<evidence type="ECO:0000256" key="3">
    <source>
        <dbReference type="ARBA" id="ARBA00022787"/>
    </source>
</evidence>
<keyword evidence="3" id="KW-0472">Membrane</keyword>
<dbReference type="Proteomes" id="UP000515153">
    <property type="component" value="Unplaced"/>
</dbReference>
<feature type="domain" description="AAA+ ATPase" evidence="5">
    <location>
        <begin position="49"/>
        <end position="184"/>
    </location>
</feature>
<dbReference type="KEGG" id="pgri:PgNI_04950"/>
<protein>
    <recommendedName>
        <fullName evidence="5">AAA+ ATPase domain-containing protein</fullName>
    </recommendedName>
</protein>
<reference evidence="7" key="2">
    <citation type="submission" date="2019-10" db="EMBL/GenBank/DDBJ databases">
        <authorList>
            <consortium name="NCBI Genome Project"/>
        </authorList>
    </citation>
    <scope>NUCLEOTIDE SEQUENCE</scope>
    <source>
        <strain evidence="7">NI907</strain>
    </source>
</reference>
<organism evidence="6 7">
    <name type="scientific">Pyricularia grisea</name>
    <name type="common">Crabgrass-specific blast fungus</name>
    <name type="synonym">Magnaporthe grisea</name>
    <dbReference type="NCBI Taxonomy" id="148305"/>
    <lineage>
        <taxon>Eukaryota</taxon>
        <taxon>Fungi</taxon>
        <taxon>Dikarya</taxon>
        <taxon>Ascomycota</taxon>
        <taxon>Pezizomycotina</taxon>
        <taxon>Sordariomycetes</taxon>
        <taxon>Sordariomycetidae</taxon>
        <taxon>Magnaporthales</taxon>
        <taxon>Pyriculariaceae</taxon>
        <taxon>Pyricularia</taxon>
    </lineage>
</organism>
<dbReference type="Gene3D" id="3.40.50.300">
    <property type="entry name" value="P-loop containing nucleotide triphosphate hydrolases"/>
    <property type="match status" value="1"/>
</dbReference>
<evidence type="ECO:0000259" key="5">
    <source>
        <dbReference type="SMART" id="SM00382"/>
    </source>
</evidence>
<keyword evidence="3" id="KW-1000">Mitochondrion outer membrane</keyword>
<gene>
    <name evidence="7" type="ORF">PgNI_04950</name>
</gene>
<evidence type="ECO:0000256" key="2">
    <source>
        <dbReference type="ARBA" id="ARBA00022741"/>
    </source>
</evidence>
<proteinExistence type="predicted"/>
<comment type="subcellular location">
    <subcellularLocation>
        <location evidence="1">Mitochondrion outer membrane</location>
        <topology evidence="1">Single-pass membrane protein</topology>
    </subcellularLocation>
</comment>
<name>A0A6P8B929_PYRGI</name>
<dbReference type="InterPro" id="IPR041569">
    <property type="entry name" value="AAA_lid_3"/>
</dbReference>
<reference evidence="7" key="3">
    <citation type="submission" date="2025-08" db="UniProtKB">
        <authorList>
            <consortium name="RefSeq"/>
        </authorList>
    </citation>
    <scope>IDENTIFICATION</scope>
    <source>
        <strain evidence="7">NI907</strain>
    </source>
</reference>
<dbReference type="InterPro" id="IPR027417">
    <property type="entry name" value="P-loop_NTPase"/>
</dbReference>
<dbReference type="InterPro" id="IPR003959">
    <property type="entry name" value="ATPase_AAA_core"/>
</dbReference>
<evidence type="ECO:0000256" key="1">
    <source>
        <dbReference type="ARBA" id="ARBA00004572"/>
    </source>
</evidence>
<evidence type="ECO:0000313" key="7">
    <source>
        <dbReference type="RefSeq" id="XP_030983695.1"/>
    </source>
</evidence>
<dbReference type="GO" id="GO:0016887">
    <property type="term" value="F:ATP hydrolysis activity"/>
    <property type="evidence" value="ECO:0007669"/>
    <property type="project" value="InterPro"/>
</dbReference>
<reference evidence="7" key="1">
    <citation type="journal article" date="2019" name="Mol. Biol. Evol.">
        <title>Blast fungal genomes show frequent chromosomal changes, gene gains and losses, and effector gene turnover.</title>
        <authorList>
            <person name="Gomez Luciano L.B."/>
            <person name="Jason Tsai I."/>
            <person name="Chuma I."/>
            <person name="Tosa Y."/>
            <person name="Chen Y.H."/>
            <person name="Li J.Y."/>
            <person name="Li M.Y."/>
            <person name="Jade Lu M.Y."/>
            <person name="Nakayashiki H."/>
            <person name="Li W.H."/>
        </authorList>
    </citation>
    <scope>NUCLEOTIDE SEQUENCE</scope>
    <source>
        <strain evidence="7">NI907</strain>
    </source>
</reference>
<dbReference type="Gene3D" id="1.10.8.60">
    <property type="match status" value="1"/>
</dbReference>